<feature type="region of interest" description="Disordered" evidence="1">
    <location>
        <begin position="55"/>
        <end position="90"/>
    </location>
</feature>
<feature type="compositionally biased region" description="Basic and acidic residues" evidence="1">
    <location>
        <begin position="200"/>
        <end position="220"/>
    </location>
</feature>
<dbReference type="EnsemblPlants" id="Bra032236.1">
    <property type="protein sequence ID" value="Bra032236.1-P"/>
    <property type="gene ID" value="Bra032236"/>
</dbReference>
<feature type="region of interest" description="Disordered" evidence="1">
    <location>
        <begin position="1"/>
        <end position="31"/>
    </location>
</feature>
<dbReference type="HOGENOM" id="CLU_1167290_0_0_1"/>
<dbReference type="AlphaFoldDB" id="M4ETV4"/>
<evidence type="ECO:0000313" key="2">
    <source>
        <dbReference type="EnsemblPlants" id="Bra032236.1-P"/>
    </source>
</evidence>
<reference evidence="2 3" key="1">
    <citation type="journal article" date="2011" name="Nat. Genet.">
        <title>The genome of the mesopolyploid crop species Brassica rapa.</title>
        <authorList>
            <consortium name="Brassica rapa Genome Sequencing Project Consortium"/>
            <person name="Wang X."/>
            <person name="Wang H."/>
            <person name="Wang J."/>
            <person name="Sun R."/>
            <person name="Wu J."/>
            <person name="Liu S."/>
            <person name="Bai Y."/>
            <person name="Mun J.H."/>
            <person name="Bancroft I."/>
            <person name="Cheng F."/>
            <person name="Huang S."/>
            <person name="Li X."/>
            <person name="Hua W."/>
            <person name="Wang J."/>
            <person name="Wang X."/>
            <person name="Freeling M."/>
            <person name="Pires J.C."/>
            <person name="Paterson A.H."/>
            <person name="Chalhoub B."/>
            <person name="Wang B."/>
            <person name="Hayward A."/>
            <person name="Sharpe A.G."/>
            <person name="Park B.S."/>
            <person name="Weisshaar B."/>
            <person name="Liu B."/>
            <person name="Li B."/>
            <person name="Liu B."/>
            <person name="Tong C."/>
            <person name="Song C."/>
            <person name="Duran C."/>
            <person name="Peng C."/>
            <person name="Geng C."/>
            <person name="Koh C."/>
            <person name="Lin C."/>
            <person name="Edwards D."/>
            <person name="Mu D."/>
            <person name="Shen D."/>
            <person name="Soumpourou E."/>
            <person name="Li F."/>
            <person name="Fraser F."/>
            <person name="Conant G."/>
            <person name="Lassalle G."/>
            <person name="King G.J."/>
            <person name="Bonnema G."/>
            <person name="Tang H."/>
            <person name="Wang H."/>
            <person name="Belcram H."/>
            <person name="Zhou H."/>
            <person name="Hirakawa H."/>
            <person name="Abe H."/>
            <person name="Guo H."/>
            <person name="Wang H."/>
            <person name="Jin H."/>
            <person name="Parkin I.A."/>
            <person name="Batley J."/>
            <person name="Kim J.S."/>
            <person name="Just J."/>
            <person name="Li J."/>
            <person name="Xu J."/>
            <person name="Deng J."/>
            <person name="Kim J.A."/>
            <person name="Li J."/>
            <person name="Yu J."/>
            <person name="Meng J."/>
            <person name="Wang J."/>
            <person name="Min J."/>
            <person name="Poulain J."/>
            <person name="Wang J."/>
            <person name="Hatakeyama K."/>
            <person name="Wu K."/>
            <person name="Wang L."/>
            <person name="Fang L."/>
            <person name="Trick M."/>
            <person name="Links M.G."/>
            <person name="Zhao M."/>
            <person name="Jin M."/>
            <person name="Ramchiary N."/>
            <person name="Drou N."/>
            <person name="Berkman P.J."/>
            <person name="Cai Q."/>
            <person name="Huang Q."/>
            <person name="Li R."/>
            <person name="Tabata S."/>
            <person name="Cheng S."/>
            <person name="Zhang S."/>
            <person name="Zhang S."/>
            <person name="Huang S."/>
            <person name="Sato S."/>
            <person name="Sun S."/>
            <person name="Kwon S.J."/>
            <person name="Choi S.R."/>
            <person name="Lee T.H."/>
            <person name="Fan W."/>
            <person name="Zhao X."/>
            <person name="Tan X."/>
            <person name="Xu X."/>
            <person name="Wang Y."/>
            <person name="Qiu Y."/>
            <person name="Yin Y."/>
            <person name="Li Y."/>
            <person name="Du Y."/>
            <person name="Liao Y."/>
            <person name="Lim Y."/>
            <person name="Narusaka Y."/>
            <person name="Wang Y."/>
            <person name="Wang Z."/>
            <person name="Li Z."/>
            <person name="Wang Z."/>
            <person name="Xiong Z."/>
            <person name="Zhang Z."/>
        </authorList>
    </citation>
    <scope>NUCLEOTIDE SEQUENCE [LARGE SCALE GENOMIC DNA]</scope>
    <source>
        <strain evidence="2 3">cv. Chiifu-401-42</strain>
    </source>
</reference>
<feature type="compositionally biased region" description="Basic and acidic residues" evidence="1">
    <location>
        <begin position="1"/>
        <end position="15"/>
    </location>
</feature>
<dbReference type="InParanoid" id="M4ETV4"/>
<protein>
    <submittedName>
        <fullName evidence="2">Uncharacterized protein</fullName>
    </submittedName>
</protein>
<evidence type="ECO:0000256" key="1">
    <source>
        <dbReference type="SAM" id="MobiDB-lite"/>
    </source>
</evidence>
<reference evidence="2 3" key="2">
    <citation type="journal article" date="2018" name="Hortic Res">
        <title>Improved Brassica rapa reference genome by single-molecule sequencing and chromosome conformation capture technologies.</title>
        <authorList>
            <person name="Zhang L."/>
            <person name="Cai X."/>
            <person name="Wu J."/>
            <person name="Liu M."/>
            <person name="Grob S."/>
            <person name="Cheng F."/>
            <person name="Liang J."/>
            <person name="Cai C."/>
            <person name="Liu Z."/>
            <person name="Liu B."/>
            <person name="Wang F."/>
            <person name="Li S."/>
            <person name="Liu F."/>
            <person name="Li X."/>
            <person name="Cheng L."/>
            <person name="Yang W."/>
            <person name="Li M.H."/>
            <person name="Grossniklaus U."/>
            <person name="Zheng H."/>
            <person name="Wang X."/>
        </authorList>
    </citation>
    <scope>NUCLEOTIDE SEQUENCE [LARGE SCALE GENOMIC DNA]</scope>
    <source>
        <strain evidence="2 3">cv. Chiifu-401-42</strain>
    </source>
</reference>
<sequence>MSSSQGDKRDFDVEMGKATSPAPVPTSPAKAPACVAGHLSFREKLVRRQDEKELVQAGSEFPSSSARVVSPGHGTEVVAPLPQALPAGSSTTPILVEDKERATDSMPPPPARKEIVLALRAPSAVPVAQPKSRKRKLAMSDNGCQKQSRLCFLTEHKLRKIATSTTLNRKRTKIDQSSAKNASRKDDLTSSADANALDVETQHESEADTKTRLEHLEKSTDPATVITIKAVSMATTVE</sequence>
<accession>M4ETV4</accession>
<dbReference type="Proteomes" id="UP000011750">
    <property type="component" value="Chromosome A05"/>
</dbReference>
<organism evidence="2 3">
    <name type="scientific">Brassica campestris</name>
    <name type="common">Field mustard</name>
    <dbReference type="NCBI Taxonomy" id="3711"/>
    <lineage>
        <taxon>Eukaryota</taxon>
        <taxon>Viridiplantae</taxon>
        <taxon>Streptophyta</taxon>
        <taxon>Embryophyta</taxon>
        <taxon>Tracheophyta</taxon>
        <taxon>Spermatophyta</taxon>
        <taxon>Magnoliopsida</taxon>
        <taxon>eudicotyledons</taxon>
        <taxon>Gunneridae</taxon>
        <taxon>Pentapetalae</taxon>
        <taxon>rosids</taxon>
        <taxon>malvids</taxon>
        <taxon>Brassicales</taxon>
        <taxon>Brassicaceae</taxon>
        <taxon>Brassiceae</taxon>
        <taxon>Brassica</taxon>
    </lineage>
</organism>
<name>M4ETV4_BRACM</name>
<evidence type="ECO:0000313" key="3">
    <source>
        <dbReference type="Proteomes" id="UP000011750"/>
    </source>
</evidence>
<proteinExistence type="predicted"/>
<feature type="compositionally biased region" description="Low complexity" evidence="1">
    <location>
        <begin position="17"/>
        <end position="31"/>
    </location>
</feature>
<keyword evidence="3" id="KW-1185">Reference proteome</keyword>
<feature type="region of interest" description="Disordered" evidence="1">
    <location>
        <begin position="123"/>
        <end position="143"/>
    </location>
</feature>
<reference evidence="2" key="3">
    <citation type="submission" date="2023-03" db="UniProtKB">
        <authorList>
            <consortium name="EnsemblPlants"/>
        </authorList>
    </citation>
    <scope>IDENTIFICATION</scope>
    <source>
        <strain evidence="2">cv. Chiifu-401-42</strain>
    </source>
</reference>
<feature type="region of interest" description="Disordered" evidence="1">
    <location>
        <begin position="169"/>
        <end position="224"/>
    </location>
</feature>
<dbReference type="Gramene" id="Bra032236.1">
    <property type="protein sequence ID" value="Bra032236.1-P"/>
    <property type="gene ID" value="Bra032236"/>
</dbReference>